<dbReference type="Proteomes" id="UP000534306">
    <property type="component" value="Unassembled WGS sequence"/>
</dbReference>
<dbReference type="InterPro" id="IPR011701">
    <property type="entry name" value="MFS"/>
</dbReference>
<reference evidence="7 10" key="2">
    <citation type="submission" date="2020-08" db="EMBL/GenBank/DDBJ databases">
        <title>Sequencing the genomes of 1000 actinobacteria strains.</title>
        <authorList>
            <person name="Klenk H.-P."/>
        </authorList>
    </citation>
    <scope>NUCLEOTIDE SEQUENCE [LARGE SCALE GENOMIC DNA]</scope>
    <source>
        <strain evidence="7 10">DSM 15626</strain>
    </source>
</reference>
<proteinExistence type="predicted"/>
<dbReference type="InterPro" id="IPR036259">
    <property type="entry name" value="MFS_trans_sf"/>
</dbReference>
<evidence type="ECO:0000256" key="4">
    <source>
        <dbReference type="ARBA" id="ARBA00022989"/>
    </source>
</evidence>
<evidence type="ECO:0000256" key="5">
    <source>
        <dbReference type="ARBA" id="ARBA00023136"/>
    </source>
</evidence>
<organism evidence="8 9">
    <name type="scientific">Kribbella sandramycini</name>
    <dbReference type="NCBI Taxonomy" id="60450"/>
    <lineage>
        <taxon>Bacteria</taxon>
        <taxon>Bacillati</taxon>
        <taxon>Actinomycetota</taxon>
        <taxon>Actinomycetes</taxon>
        <taxon>Propionibacteriales</taxon>
        <taxon>Kribbellaceae</taxon>
        <taxon>Kribbella</taxon>
    </lineage>
</organism>
<evidence type="ECO:0000313" key="9">
    <source>
        <dbReference type="Proteomes" id="UP000534306"/>
    </source>
</evidence>
<gene>
    <name evidence="7" type="ORF">HNR71_006982</name>
    <name evidence="8" type="ORF">HPO96_23690</name>
</gene>
<evidence type="ECO:0000313" key="7">
    <source>
        <dbReference type="EMBL" id="MBB6571345.1"/>
    </source>
</evidence>
<dbReference type="CDD" id="cd06173">
    <property type="entry name" value="MFS_MefA_like"/>
    <property type="match status" value="1"/>
</dbReference>
<keyword evidence="4 6" id="KW-1133">Transmembrane helix</keyword>
<dbReference type="AlphaFoldDB" id="A0A7Y4L2S5"/>
<feature type="transmembrane region" description="Helical" evidence="6">
    <location>
        <begin position="94"/>
        <end position="119"/>
    </location>
</feature>
<keyword evidence="3 6" id="KW-0812">Transmembrane</keyword>
<dbReference type="Gene3D" id="1.20.1250.20">
    <property type="entry name" value="MFS general substrate transporter like domains"/>
    <property type="match status" value="1"/>
</dbReference>
<dbReference type="GO" id="GO:0005886">
    <property type="term" value="C:plasma membrane"/>
    <property type="evidence" value="ECO:0007669"/>
    <property type="project" value="UniProtKB-SubCell"/>
</dbReference>
<dbReference type="EMBL" id="JACHKF010000001">
    <property type="protein sequence ID" value="MBB6571345.1"/>
    <property type="molecule type" value="Genomic_DNA"/>
</dbReference>
<comment type="subcellular location">
    <subcellularLocation>
        <location evidence="1">Cell membrane</location>
        <topology evidence="1">Multi-pass membrane protein</topology>
    </subcellularLocation>
</comment>
<feature type="transmembrane region" description="Helical" evidence="6">
    <location>
        <begin position="35"/>
        <end position="55"/>
    </location>
</feature>
<dbReference type="PANTHER" id="PTHR23513">
    <property type="entry name" value="INTEGRAL MEMBRANE EFFLUX PROTEIN-RELATED"/>
    <property type="match status" value="1"/>
</dbReference>
<sequence length="384" mass="38590">MPLTYFSAATLARLGDEMVAFTLVLLVLERTGSSALAGLTGAAYALPAVLSGPFLGAWLDGTAYRRTALAVNQGVLVVVMLALLADGPAWTTPLLAAVAGVTLPMVSGGFTSMLPSLVAPARLPRANSLEAASYSTATIAGPALAATLTAVLSVEASVITIAVTATVSIVAISRLPRLPAGTPEPLLGSVATVLRHLARTPQLRASTTTTTLLAAAMGMLLITLPIHMASLNAPESAAGYLWTALEVGSVCTALLLPRFRPARRPEYLVIATTAAVGVALGFWPLAGSLTVLLVLALLTGAIEGPLLPAMFAARQQYSPLTLQGRVGTTAASLRVGAGAVGQVGAGLLLAATGSSLALLGVAAALLIAAAAGLAALRQGDLARV</sequence>
<name>A0A7Y4L2S5_9ACTN</name>
<feature type="transmembrane region" description="Helical" evidence="6">
    <location>
        <begin position="357"/>
        <end position="376"/>
    </location>
</feature>
<reference evidence="8 9" key="1">
    <citation type="submission" date="2020-05" db="EMBL/GenBank/DDBJ databases">
        <title>Genome sequence of Kribbella sandramycini ATCC 39419.</title>
        <authorList>
            <person name="Maclea K.S."/>
            <person name="Fair J.L."/>
        </authorList>
    </citation>
    <scope>NUCLEOTIDE SEQUENCE [LARGE SCALE GENOMIC DNA]</scope>
    <source>
        <strain evidence="8 9">ATCC 39419</strain>
    </source>
</reference>
<evidence type="ECO:0000256" key="2">
    <source>
        <dbReference type="ARBA" id="ARBA00022475"/>
    </source>
</evidence>
<evidence type="ECO:0000313" key="10">
    <source>
        <dbReference type="Proteomes" id="UP000553957"/>
    </source>
</evidence>
<dbReference type="GO" id="GO:0022857">
    <property type="term" value="F:transmembrane transporter activity"/>
    <property type="evidence" value="ECO:0007669"/>
    <property type="project" value="InterPro"/>
</dbReference>
<dbReference type="PANTHER" id="PTHR23513:SF11">
    <property type="entry name" value="STAPHYLOFERRIN A TRANSPORTER"/>
    <property type="match status" value="1"/>
</dbReference>
<keyword evidence="5 6" id="KW-0472">Membrane</keyword>
<feature type="transmembrane region" description="Helical" evidence="6">
    <location>
        <begin position="67"/>
        <end position="85"/>
    </location>
</feature>
<protein>
    <submittedName>
        <fullName evidence="8">MFS transporter</fullName>
    </submittedName>
    <submittedName>
        <fullName evidence="7">Putative MFS family arabinose efflux permease</fullName>
    </submittedName>
</protein>
<evidence type="ECO:0000256" key="6">
    <source>
        <dbReference type="SAM" id="Phobius"/>
    </source>
</evidence>
<dbReference type="Pfam" id="PF07690">
    <property type="entry name" value="MFS_1"/>
    <property type="match status" value="1"/>
</dbReference>
<accession>A0A7Y4L2S5</accession>
<keyword evidence="9" id="KW-1185">Reference proteome</keyword>
<evidence type="ECO:0000313" key="8">
    <source>
        <dbReference type="EMBL" id="NOL43252.1"/>
    </source>
</evidence>
<comment type="caution">
    <text evidence="8">The sequence shown here is derived from an EMBL/GenBank/DDBJ whole genome shotgun (WGS) entry which is preliminary data.</text>
</comment>
<dbReference type="SUPFAM" id="SSF103473">
    <property type="entry name" value="MFS general substrate transporter"/>
    <property type="match status" value="1"/>
</dbReference>
<dbReference type="Proteomes" id="UP000553957">
    <property type="component" value="Unassembled WGS sequence"/>
</dbReference>
<evidence type="ECO:0000256" key="3">
    <source>
        <dbReference type="ARBA" id="ARBA00022692"/>
    </source>
</evidence>
<dbReference type="EMBL" id="JABJRC010000006">
    <property type="protein sequence ID" value="NOL43252.1"/>
    <property type="molecule type" value="Genomic_DNA"/>
</dbReference>
<keyword evidence="2" id="KW-1003">Cell membrane</keyword>
<dbReference type="RefSeq" id="WP_171676105.1">
    <property type="nucleotide sequence ID" value="NZ_BAAAGT010000015.1"/>
</dbReference>
<evidence type="ECO:0000256" key="1">
    <source>
        <dbReference type="ARBA" id="ARBA00004651"/>
    </source>
</evidence>
<feature type="transmembrane region" description="Helical" evidence="6">
    <location>
        <begin position="237"/>
        <end position="256"/>
    </location>
</feature>
<feature type="transmembrane region" description="Helical" evidence="6">
    <location>
        <begin position="212"/>
        <end position="231"/>
    </location>
</feature>